<proteinExistence type="inferred from homology"/>
<dbReference type="AlphaFoldDB" id="A0A4Z1E3N3"/>
<organism evidence="2 3">
    <name type="scientific">Serinibacter arcticus</name>
    <dbReference type="NCBI Taxonomy" id="1655435"/>
    <lineage>
        <taxon>Bacteria</taxon>
        <taxon>Bacillati</taxon>
        <taxon>Actinomycetota</taxon>
        <taxon>Actinomycetes</taxon>
        <taxon>Micrococcales</taxon>
        <taxon>Beutenbergiaceae</taxon>
        <taxon>Serinibacter</taxon>
    </lineage>
</organism>
<dbReference type="Gene3D" id="1.10.287.1060">
    <property type="entry name" value="ESAT-6-like"/>
    <property type="match status" value="1"/>
</dbReference>
<dbReference type="SUPFAM" id="SSF140453">
    <property type="entry name" value="EsxAB dimer-like"/>
    <property type="match status" value="1"/>
</dbReference>
<evidence type="ECO:0000313" key="3">
    <source>
        <dbReference type="Proteomes" id="UP000297318"/>
    </source>
</evidence>
<keyword evidence="3" id="KW-1185">Reference proteome</keyword>
<dbReference type="InterPro" id="IPR036689">
    <property type="entry name" value="ESAT-6-like_sf"/>
</dbReference>
<dbReference type="Proteomes" id="UP000297318">
    <property type="component" value="Unassembled WGS sequence"/>
</dbReference>
<comment type="similarity">
    <text evidence="1">Belongs to the WXG100 family.</text>
</comment>
<sequence>MTSFRVDAEAVATAARSTRTSGVTISTEVAAMMSHLTSLESTWQGAASAQFATLASQWRATQAQVEANLDAIALALDNAARQYTDTEASATRLFTAV</sequence>
<dbReference type="Pfam" id="PF06013">
    <property type="entry name" value="WXG100"/>
    <property type="match status" value="1"/>
</dbReference>
<dbReference type="EMBL" id="RHPJ01000002">
    <property type="protein sequence ID" value="TGO05779.1"/>
    <property type="molecule type" value="Genomic_DNA"/>
</dbReference>
<comment type="caution">
    <text evidence="2">The sequence shown here is derived from an EMBL/GenBank/DDBJ whole genome shotgun (WGS) entry which is preliminary data.</text>
</comment>
<accession>A0A4Z1E3N3</accession>
<evidence type="ECO:0000256" key="1">
    <source>
        <dbReference type="RuleBase" id="RU362001"/>
    </source>
</evidence>
<evidence type="ECO:0000313" key="2">
    <source>
        <dbReference type="EMBL" id="TGO05779.1"/>
    </source>
</evidence>
<dbReference type="RefSeq" id="WP_135849726.1">
    <property type="nucleotide sequence ID" value="NZ_RHPJ01000002.1"/>
</dbReference>
<dbReference type="OrthoDB" id="4231069at2"/>
<name>A0A4Z1E3N3_9MICO</name>
<protein>
    <recommendedName>
        <fullName evidence="1">ESAT-6-like protein</fullName>
    </recommendedName>
</protein>
<gene>
    <name evidence="2" type="ORF">SERN_1783</name>
</gene>
<dbReference type="NCBIfam" id="TIGR03930">
    <property type="entry name" value="WXG100_ESAT6"/>
    <property type="match status" value="1"/>
</dbReference>
<reference evidence="2 3" key="1">
    <citation type="submission" date="2018-11" db="EMBL/GenBank/DDBJ databases">
        <title>Complete genome sequencing of the Actinobacteria Serinibacter sp. K3-2.</title>
        <authorList>
            <person name="Rakitin A.L."/>
            <person name="Beletsky A.V."/>
            <person name="Mardanov A.V."/>
            <person name="Ravin N.V."/>
            <person name="Gromova A.S."/>
            <person name="Filippova S.N."/>
            <person name="Gal'Chenko V.F."/>
        </authorList>
    </citation>
    <scope>NUCLEOTIDE SEQUENCE [LARGE SCALE GENOMIC DNA]</scope>
    <source>
        <strain evidence="2 3">K3-2</strain>
    </source>
</reference>
<dbReference type="InterPro" id="IPR010310">
    <property type="entry name" value="T7SS_ESAT-6-like"/>
</dbReference>